<organism evidence="1 2">
    <name type="scientific">Neurospora hispaniola</name>
    <dbReference type="NCBI Taxonomy" id="588809"/>
    <lineage>
        <taxon>Eukaryota</taxon>
        <taxon>Fungi</taxon>
        <taxon>Dikarya</taxon>
        <taxon>Ascomycota</taxon>
        <taxon>Pezizomycotina</taxon>
        <taxon>Sordariomycetes</taxon>
        <taxon>Sordariomycetidae</taxon>
        <taxon>Sordariales</taxon>
        <taxon>Sordariaceae</taxon>
        <taxon>Neurospora</taxon>
    </lineage>
</organism>
<evidence type="ECO:0000313" key="1">
    <source>
        <dbReference type="EMBL" id="KAK3500060.1"/>
    </source>
</evidence>
<dbReference type="EMBL" id="JAULSX010000001">
    <property type="protein sequence ID" value="KAK3500060.1"/>
    <property type="molecule type" value="Genomic_DNA"/>
</dbReference>
<dbReference type="Proteomes" id="UP001285908">
    <property type="component" value="Unassembled WGS sequence"/>
</dbReference>
<dbReference type="RefSeq" id="XP_062697693.1">
    <property type="nucleotide sequence ID" value="XM_062838019.1"/>
</dbReference>
<dbReference type="GeneID" id="87875641"/>
<accession>A0AAJ0IGM9</accession>
<protein>
    <submittedName>
        <fullName evidence="1">Uncharacterized protein</fullName>
    </submittedName>
</protein>
<gene>
    <name evidence="1" type="ORF">B0T23DRAFT_392590</name>
</gene>
<dbReference type="AlphaFoldDB" id="A0AAJ0IGM9"/>
<sequence>MGKRSKRESYTSPIEPIRKLASNRTDHLNPCSWILGVVSVLLVQKRDIERPYCEPVHACRIPATDAIDSFTHMSVKSGSMLPSPTGLDSIAIGAHQDPEQRECARYKFVPRSQDEHKAHY</sequence>
<proteinExistence type="predicted"/>
<name>A0AAJ0IGM9_9PEZI</name>
<evidence type="ECO:0000313" key="2">
    <source>
        <dbReference type="Proteomes" id="UP001285908"/>
    </source>
</evidence>
<keyword evidence="2" id="KW-1185">Reference proteome</keyword>
<reference evidence="1 2" key="1">
    <citation type="journal article" date="2023" name="Mol. Phylogenet. Evol.">
        <title>Genome-scale phylogeny and comparative genomics of the fungal order Sordariales.</title>
        <authorList>
            <person name="Hensen N."/>
            <person name="Bonometti L."/>
            <person name="Westerberg I."/>
            <person name="Brannstrom I.O."/>
            <person name="Guillou S."/>
            <person name="Cros-Aarteil S."/>
            <person name="Calhoun S."/>
            <person name="Haridas S."/>
            <person name="Kuo A."/>
            <person name="Mondo S."/>
            <person name="Pangilinan J."/>
            <person name="Riley R."/>
            <person name="LaButti K."/>
            <person name="Andreopoulos B."/>
            <person name="Lipzen A."/>
            <person name="Chen C."/>
            <person name="Yan M."/>
            <person name="Daum C."/>
            <person name="Ng V."/>
            <person name="Clum A."/>
            <person name="Steindorff A."/>
            <person name="Ohm R.A."/>
            <person name="Martin F."/>
            <person name="Silar P."/>
            <person name="Natvig D.O."/>
            <person name="Lalanne C."/>
            <person name="Gautier V."/>
            <person name="Ament-Velasquez S.L."/>
            <person name="Kruys A."/>
            <person name="Hutchinson M.I."/>
            <person name="Powell A.J."/>
            <person name="Barry K."/>
            <person name="Miller A.N."/>
            <person name="Grigoriev I.V."/>
            <person name="Debuchy R."/>
            <person name="Gladieux P."/>
            <person name="Hiltunen Thoren M."/>
            <person name="Johannesson H."/>
        </authorList>
    </citation>
    <scope>NUCLEOTIDE SEQUENCE [LARGE SCALE GENOMIC DNA]</scope>
    <source>
        <strain evidence="1 2">FGSC 10403</strain>
    </source>
</reference>
<comment type="caution">
    <text evidence="1">The sequence shown here is derived from an EMBL/GenBank/DDBJ whole genome shotgun (WGS) entry which is preliminary data.</text>
</comment>